<gene>
    <name evidence="2" type="ORF">PDE001_LOCUS2299</name>
</gene>
<protein>
    <recommendedName>
        <fullName evidence="4">BZIP domain-containing protein</fullName>
    </recommendedName>
</protein>
<proteinExistence type="predicted"/>
<evidence type="ECO:0008006" key="4">
    <source>
        <dbReference type="Google" id="ProtNLM"/>
    </source>
</evidence>
<dbReference type="AlphaFoldDB" id="A0AAV0TI43"/>
<feature type="compositionally biased region" description="Polar residues" evidence="1">
    <location>
        <begin position="368"/>
        <end position="385"/>
    </location>
</feature>
<comment type="caution">
    <text evidence="2">The sequence shown here is derived from an EMBL/GenBank/DDBJ whole genome shotgun (WGS) entry which is preliminary data.</text>
</comment>
<dbReference type="EMBL" id="CANTFM010000389">
    <property type="protein sequence ID" value="CAI5720728.1"/>
    <property type="molecule type" value="Genomic_DNA"/>
</dbReference>
<keyword evidence="3" id="KW-1185">Reference proteome</keyword>
<sequence>MDKTMQRPIFHSELPSSRRSSDAANIAYLKNELSRLVPVTRFSLNNQPLDIMIRGLTSSRSPSDCHQQRIQYREDDEQDTDCDLNQMDAFSLAVAKRSKTNSERGRAFRARRKKYEDDLETIVNSLRQEVADLDFLLSVRADKVLRSRNSTGGSLVRLVREYFVLFERGIPSLRSVGQKRPALLTDGSGINSTGDLLAAKQEAFLKSLMDSEMQFGGVRGPEYLLDQWKRYTSYHSSFHVEVLSIEVSGEENDPIVTGRLYLRVVFSRATFEYVFPHVADNEELMNKFIGREVIYHSTNHFHFSPKGQILIYETNVGFVDALVQAGANVSEIALLMQQARIADECRLGDNNHRAQELEQDNLDEITSPDGNNSHGTSDKATGVNSSKDRIESSGSDAEEVSPQEISSRLAIDFLLS</sequence>
<accession>A0AAV0TI43</accession>
<feature type="region of interest" description="Disordered" evidence="1">
    <location>
        <begin position="361"/>
        <end position="404"/>
    </location>
</feature>
<evidence type="ECO:0000313" key="3">
    <source>
        <dbReference type="Proteomes" id="UP001162029"/>
    </source>
</evidence>
<reference evidence="2" key="1">
    <citation type="submission" date="2022-12" db="EMBL/GenBank/DDBJ databases">
        <authorList>
            <person name="Webb A."/>
        </authorList>
    </citation>
    <scope>NUCLEOTIDE SEQUENCE</scope>
    <source>
        <strain evidence="2">Pd1</strain>
    </source>
</reference>
<organism evidence="2 3">
    <name type="scientific">Peronospora destructor</name>
    <dbReference type="NCBI Taxonomy" id="86335"/>
    <lineage>
        <taxon>Eukaryota</taxon>
        <taxon>Sar</taxon>
        <taxon>Stramenopiles</taxon>
        <taxon>Oomycota</taxon>
        <taxon>Peronosporomycetes</taxon>
        <taxon>Peronosporales</taxon>
        <taxon>Peronosporaceae</taxon>
        <taxon>Peronospora</taxon>
    </lineage>
</organism>
<name>A0AAV0TI43_9STRA</name>
<dbReference type="Proteomes" id="UP001162029">
    <property type="component" value="Unassembled WGS sequence"/>
</dbReference>
<evidence type="ECO:0000313" key="2">
    <source>
        <dbReference type="EMBL" id="CAI5720728.1"/>
    </source>
</evidence>
<evidence type="ECO:0000256" key="1">
    <source>
        <dbReference type="SAM" id="MobiDB-lite"/>
    </source>
</evidence>